<organism evidence="2 3">
    <name type="scientific">Methylobacterium pseudosasicola</name>
    <dbReference type="NCBI Taxonomy" id="582667"/>
    <lineage>
        <taxon>Bacteria</taxon>
        <taxon>Pseudomonadati</taxon>
        <taxon>Pseudomonadota</taxon>
        <taxon>Alphaproteobacteria</taxon>
        <taxon>Hyphomicrobiales</taxon>
        <taxon>Methylobacteriaceae</taxon>
        <taxon>Methylobacterium</taxon>
    </lineage>
</organism>
<dbReference type="Gene3D" id="1.10.10.10">
    <property type="entry name" value="Winged helix-like DNA-binding domain superfamily/Winged helix DNA-binding domain"/>
    <property type="match status" value="1"/>
</dbReference>
<dbReference type="STRING" id="582667.SAMN05192568_10736"/>
<dbReference type="Pfam" id="PF00126">
    <property type="entry name" value="HTH_1"/>
    <property type="match status" value="1"/>
</dbReference>
<protein>
    <submittedName>
        <fullName evidence="2">Regulatory helix-turn-helix protein, lysR family</fullName>
    </submittedName>
</protein>
<evidence type="ECO:0000313" key="3">
    <source>
        <dbReference type="Proteomes" id="UP000199048"/>
    </source>
</evidence>
<dbReference type="InterPro" id="IPR000847">
    <property type="entry name" value="LysR_HTH_N"/>
</dbReference>
<name>A0A1I4ULN8_9HYPH</name>
<dbReference type="SUPFAM" id="SSF46785">
    <property type="entry name" value="Winged helix' DNA-binding domain"/>
    <property type="match status" value="1"/>
</dbReference>
<feature type="domain" description="HTH lysR-type" evidence="1">
    <location>
        <begin position="7"/>
        <end position="45"/>
    </location>
</feature>
<keyword evidence="3" id="KW-1185">Reference proteome</keyword>
<proteinExistence type="predicted"/>
<reference evidence="3" key="1">
    <citation type="submission" date="2016-10" db="EMBL/GenBank/DDBJ databases">
        <authorList>
            <person name="Varghese N."/>
            <person name="Submissions S."/>
        </authorList>
    </citation>
    <scope>NUCLEOTIDE SEQUENCE [LARGE SCALE GENOMIC DNA]</scope>
    <source>
        <strain evidence="3">BL36</strain>
    </source>
</reference>
<dbReference type="InterPro" id="IPR036390">
    <property type="entry name" value="WH_DNA-bd_sf"/>
</dbReference>
<evidence type="ECO:0000313" key="2">
    <source>
        <dbReference type="EMBL" id="SFM89919.1"/>
    </source>
</evidence>
<dbReference type="GO" id="GO:0003700">
    <property type="term" value="F:DNA-binding transcription factor activity"/>
    <property type="evidence" value="ECO:0007669"/>
    <property type="project" value="InterPro"/>
</dbReference>
<dbReference type="AlphaFoldDB" id="A0A1I4ULN8"/>
<dbReference type="EMBL" id="FOTK01000073">
    <property type="protein sequence ID" value="SFM89919.1"/>
    <property type="molecule type" value="Genomic_DNA"/>
</dbReference>
<evidence type="ECO:0000259" key="1">
    <source>
        <dbReference type="PROSITE" id="PS50931"/>
    </source>
</evidence>
<gene>
    <name evidence="2" type="ORF">SAMN05192568_10736</name>
</gene>
<sequence>MLSLGHLDLLSLRIFVLAAHTRSLTETAERVHMTLSAVSRRVRALKASRASRSSSAGRRASS</sequence>
<dbReference type="InterPro" id="IPR036388">
    <property type="entry name" value="WH-like_DNA-bd_sf"/>
</dbReference>
<dbReference type="Proteomes" id="UP000199048">
    <property type="component" value="Unassembled WGS sequence"/>
</dbReference>
<dbReference type="RefSeq" id="WP_092046944.1">
    <property type="nucleotide sequence ID" value="NZ_FOTK01000073.1"/>
</dbReference>
<accession>A0A1I4ULN8</accession>
<dbReference type="PROSITE" id="PS50931">
    <property type="entry name" value="HTH_LYSR"/>
    <property type="match status" value="1"/>
</dbReference>